<gene>
    <name evidence="1" type="ORF">LY11_02344</name>
</gene>
<evidence type="ECO:0000313" key="1">
    <source>
        <dbReference type="EMBL" id="RAJ31114.1"/>
    </source>
</evidence>
<protein>
    <submittedName>
        <fullName evidence="1">Uncharacterized protein</fullName>
    </submittedName>
</protein>
<name>A0A327STM4_9SPHI</name>
<comment type="caution">
    <text evidence="1">The sequence shown here is derived from an EMBL/GenBank/DDBJ whole genome shotgun (WGS) entry which is preliminary data.</text>
</comment>
<dbReference type="Proteomes" id="UP000249754">
    <property type="component" value="Unassembled WGS sequence"/>
</dbReference>
<reference evidence="1 2" key="1">
    <citation type="submission" date="2018-06" db="EMBL/GenBank/DDBJ databases">
        <title>Genomic Encyclopedia of Archaeal and Bacterial Type Strains, Phase II (KMG-II): from individual species to whole genera.</title>
        <authorList>
            <person name="Goeker M."/>
        </authorList>
    </citation>
    <scope>NUCLEOTIDE SEQUENCE [LARGE SCALE GENOMIC DNA]</scope>
    <source>
        <strain evidence="1 2">DSM 14825</strain>
    </source>
</reference>
<accession>A0A327STM4</accession>
<dbReference type="EMBL" id="QLLR01000009">
    <property type="protein sequence ID" value="RAJ31114.1"/>
    <property type="molecule type" value="Genomic_DNA"/>
</dbReference>
<sequence length="122" mass="13727">MPPYELESSIGFYYDNVSVTIVTKSGTYVATIKNSIEYNKSFREYSKNREAYRDQYRALAGTYREEFNINATEGEATMFALLAQLGKSINLYKAQPGSTEFKPVEAGTLNGTPIVRDINCPQ</sequence>
<organism evidence="1 2">
    <name type="scientific">Pedobacter cryoconitis</name>
    <dbReference type="NCBI Taxonomy" id="188932"/>
    <lineage>
        <taxon>Bacteria</taxon>
        <taxon>Pseudomonadati</taxon>
        <taxon>Bacteroidota</taxon>
        <taxon>Sphingobacteriia</taxon>
        <taxon>Sphingobacteriales</taxon>
        <taxon>Sphingobacteriaceae</taxon>
        <taxon>Pedobacter</taxon>
    </lineage>
</organism>
<proteinExistence type="predicted"/>
<dbReference type="AlphaFoldDB" id="A0A327STM4"/>
<evidence type="ECO:0000313" key="2">
    <source>
        <dbReference type="Proteomes" id="UP000249754"/>
    </source>
</evidence>